<comment type="catalytic activity">
    <reaction evidence="4">
        <text>L-phenylalanyl-tRNA(Phe) + an N-terminal L-alpha-aminoacyl-[protein] = an N-terminal L-phenylalanyl-L-alpha-aminoacyl-[protein] + tRNA(Phe)</text>
        <dbReference type="Rhea" id="RHEA:43632"/>
        <dbReference type="Rhea" id="RHEA-COMP:9668"/>
        <dbReference type="Rhea" id="RHEA-COMP:9699"/>
        <dbReference type="Rhea" id="RHEA-COMP:10636"/>
        <dbReference type="Rhea" id="RHEA-COMP:10637"/>
        <dbReference type="ChEBI" id="CHEBI:78442"/>
        <dbReference type="ChEBI" id="CHEBI:78531"/>
        <dbReference type="ChEBI" id="CHEBI:78597"/>
        <dbReference type="ChEBI" id="CHEBI:83561"/>
        <dbReference type="EC" id="2.3.2.6"/>
    </reaction>
</comment>
<dbReference type="InterPro" id="IPR004616">
    <property type="entry name" value="Leu/Phe-tRNA_Trfase"/>
</dbReference>
<dbReference type="PANTHER" id="PTHR30098">
    <property type="entry name" value="LEUCYL/PHENYLALANYL-TRNA--PROTEIN TRANSFERASE"/>
    <property type="match status" value="1"/>
</dbReference>
<dbReference type="NCBIfam" id="TIGR00667">
    <property type="entry name" value="aat"/>
    <property type="match status" value="1"/>
</dbReference>
<evidence type="ECO:0000256" key="3">
    <source>
        <dbReference type="ARBA" id="ARBA00023315"/>
    </source>
</evidence>
<dbReference type="InterPro" id="IPR042221">
    <property type="entry name" value="Leu/Phe-tRNA_Trfase_N"/>
</dbReference>
<comment type="subcellular location">
    <subcellularLocation>
        <location evidence="4">Cytoplasm</location>
    </subcellularLocation>
</comment>
<dbReference type="InterPro" id="IPR016181">
    <property type="entry name" value="Acyl_CoA_acyltransferase"/>
</dbReference>
<dbReference type="HAMAP" id="MF_00688">
    <property type="entry name" value="Leu_Phe_trans"/>
    <property type="match status" value="1"/>
</dbReference>
<dbReference type="InterPro" id="IPR042203">
    <property type="entry name" value="Leu/Phe-tRNA_Trfase_C"/>
</dbReference>
<accession>A0ABY8QWX8</accession>
<dbReference type="SUPFAM" id="SSF55729">
    <property type="entry name" value="Acyl-CoA N-acyltransferases (Nat)"/>
    <property type="match status" value="1"/>
</dbReference>
<comment type="catalytic activity">
    <reaction evidence="4">
        <text>N-terminal L-arginyl-[protein] + L-leucyl-tRNA(Leu) = N-terminal L-leucyl-L-arginyl-[protein] + tRNA(Leu) + H(+)</text>
        <dbReference type="Rhea" id="RHEA:50416"/>
        <dbReference type="Rhea" id="RHEA-COMP:9613"/>
        <dbReference type="Rhea" id="RHEA-COMP:9622"/>
        <dbReference type="Rhea" id="RHEA-COMP:12672"/>
        <dbReference type="Rhea" id="RHEA-COMP:12673"/>
        <dbReference type="ChEBI" id="CHEBI:15378"/>
        <dbReference type="ChEBI" id="CHEBI:64719"/>
        <dbReference type="ChEBI" id="CHEBI:78442"/>
        <dbReference type="ChEBI" id="CHEBI:78494"/>
        <dbReference type="ChEBI" id="CHEBI:133044"/>
        <dbReference type="EC" id="2.3.2.6"/>
    </reaction>
</comment>
<sequence length="219" mass="24323">MDPQDLRAVGGDLEPLRVLSAYRAGLFPMGLGDDGAEPIGWWSPEERGVLFPERLVVSRSLRKARRRFEIRVDTAFEAVVSACADKSRPGAWITDDIVEAYTSLHRAGWAHSIEAWDQEGLAGGLYGIAVGGLFAGESMFHHRTDASKVALMGLVELLQEDPDPRRIIDVQWNTSHLASLGIESISRAEYQNFLAEALRVRKPARIANIGDPYTDFYRT</sequence>
<evidence type="ECO:0000256" key="2">
    <source>
        <dbReference type="ARBA" id="ARBA00022679"/>
    </source>
</evidence>
<dbReference type="Gene3D" id="3.30.70.3550">
    <property type="entry name" value="Leucyl/phenylalanyl-tRNA-protein transferase, N-terminal domain"/>
    <property type="match status" value="1"/>
</dbReference>
<dbReference type="Proteomes" id="UP001209083">
    <property type="component" value="Chromosome"/>
</dbReference>
<dbReference type="EC" id="2.3.2.6" evidence="4"/>
<keyword evidence="2 4" id="KW-0808">Transferase</keyword>
<proteinExistence type="inferred from homology"/>
<dbReference type="Pfam" id="PF03588">
    <property type="entry name" value="Leu_Phe_trans"/>
    <property type="match status" value="1"/>
</dbReference>
<evidence type="ECO:0000256" key="1">
    <source>
        <dbReference type="ARBA" id="ARBA00022490"/>
    </source>
</evidence>
<gene>
    <name evidence="4 5" type="primary">aat</name>
    <name evidence="5" type="ORF">LWF01_07005</name>
</gene>
<evidence type="ECO:0000313" key="6">
    <source>
        <dbReference type="Proteomes" id="UP001209083"/>
    </source>
</evidence>
<dbReference type="PANTHER" id="PTHR30098:SF2">
    <property type="entry name" value="LEUCYL_PHENYLALANYL-TRNA--PROTEIN TRANSFERASE"/>
    <property type="match status" value="1"/>
</dbReference>
<keyword evidence="3 4" id="KW-0012">Acyltransferase</keyword>
<dbReference type="EMBL" id="CP090958">
    <property type="protein sequence ID" value="WGW13498.1"/>
    <property type="molecule type" value="Genomic_DNA"/>
</dbReference>
<reference evidence="5 6" key="1">
    <citation type="submission" date="2023-05" db="EMBL/GenBank/DDBJ databases">
        <title>Lithophilousrod everest ZFBP1038 complete genpme.</title>
        <authorList>
            <person name="Tian M."/>
        </authorList>
    </citation>
    <scope>NUCLEOTIDE SEQUENCE [LARGE SCALE GENOMIC DNA]</scope>
    <source>
        <strain evidence="5 6">ZFBP1038</strain>
    </source>
</reference>
<name>A0ABY8QWX8_9MICO</name>
<dbReference type="GO" id="GO:0008914">
    <property type="term" value="F:leucyl-tRNA--protein transferase activity"/>
    <property type="evidence" value="ECO:0007669"/>
    <property type="project" value="UniProtKB-EC"/>
</dbReference>
<keyword evidence="1 4" id="KW-0963">Cytoplasm</keyword>
<dbReference type="RefSeq" id="WP_349640320.1">
    <property type="nucleotide sequence ID" value="NZ_CP090958.1"/>
</dbReference>
<organism evidence="5 6">
    <name type="scientific">Saxibacter everestensis</name>
    <dbReference type="NCBI Taxonomy" id="2909229"/>
    <lineage>
        <taxon>Bacteria</taxon>
        <taxon>Bacillati</taxon>
        <taxon>Actinomycetota</taxon>
        <taxon>Actinomycetes</taxon>
        <taxon>Micrococcales</taxon>
        <taxon>Brevibacteriaceae</taxon>
        <taxon>Saxibacter</taxon>
    </lineage>
</organism>
<comment type="similarity">
    <text evidence="4">Belongs to the L/F-transferase family.</text>
</comment>
<comment type="catalytic activity">
    <reaction evidence="4">
        <text>N-terminal L-lysyl-[protein] + L-leucyl-tRNA(Leu) = N-terminal L-leucyl-L-lysyl-[protein] + tRNA(Leu) + H(+)</text>
        <dbReference type="Rhea" id="RHEA:12340"/>
        <dbReference type="Rhea" id="RHEA-COMP:9613"/>
        <dbReference type="Rhea" id="RHEA-COMP:9622"/>
        <dbReference type="Rhea" id="RHEA-COMP:12670"/>
        <dbReference type="Rhea" id="RHEA-COMP:12671"/>
        <dbReference type="ChEBI" id="CHEBI:15378"/>
        <dbReference type="ChEBI" id="CHEBI:65249"/>
        <dbReference type="ChEBI" id="CHEBI:78442"/>
        <dbReference type="ChEBI" id="CHEBI:78494"/>
        <dbReference type="ChEBI" id="CHEBI:133043"/>
        <dbReference type="EC" id="2.3.2.6"/>
    </reaction>
</comment>
<comment type="function">
    <text evidence="4">Functions in the N-end rule pathway of protein degradation where it conjugates Leu, Phe and, less efficiently, Met from aminoacyl-tRNAs to the N-termini of proteins containing an N-terminal arginine or lysine.</text>
</comment>
<evidence type="ECO:0000256" key="4">
    <source>
        <dbReference type="HAMAP-Rule" id="MF_00688"/>
    </source>
</evidence>
<evidence type="ECO:0000313" key="5">
    <source>
        <dbReference type="EMBL" id="WGW13498.1"/>
    </source>
</evidence>
<protein>
    <recommendedName>
        <fullName evidence="4">Leucyl/phenylalanyl-tRNA--protein transferase</fullName>
        <ecNumber evidence="4">2.3.2.6</ecNumber>
    </recommendedName>
    <alternativeName>
        <fullName evidence="4">L/F-transferase</fullName>
    </alternativeName>
    <alternativeName>
        <fullName evidence="4">Leucyltransferase</fullName>
    </alternativeName>
    <alternativeName>
        <fullName evidence="4">Phenyalanyltransferase</fullName>
    </alternativeName>
</protein>
<dbReference type="Gene3D" id="3.40.630.70">
    <property type="entry name" value="Leucyl/phenylalanyl-tRNA-protein transferase, C-terminal domain"/>
    <property type="match status" value="1"/>
</dbReference>
<keyword evidence="6" id="KW-1185">Reference proteome</keyword>